<evidence type="ECO:0000313" key="3">
    <source>
        <dbReference type="WBParaSite" id="maker-uti_cns_0045830-snap-gene-0.3-mRNA-1"/>
    </source>
</evidence>
<protein>
    <submittedName>
        <fullName evidence="3">GCM domain-containing protein</fullName>
    </submittedName>
</protein>
<dbReference type="Proteomes" id="UP000095280">
    <property type="component" value="Unplaced"/>
</dbReference>
<dbReference type="WBParaSite" id="maker-uti_cns_0045830-snap-gene-0.3-mRNA-1">
    <property type="protein sequence ID" value="maker-uti_cns_0045830-snap-gene-0.3-mRNA-1"/>
    <property type="gene ID" value="maker-uti_cns_0045830-snap-gene-0.3"/>
</dbReference>
<name>A0A1I8J4M3_9PLAT</name>
<proteinExistence type="predicted"/>
<feature type="region of interest" description="Disordered" evidence="1">
    <location>
        <begin position="1"/>
        <end position="20"/>
    </location>
</feature>
<dbReference type="AlphaFoldDB" id="A0A1I8J4M3"/>
<evidence type="ECO:0000256" key="1">
    <source>
        <dbReference type="SAM" id="MobiDB-lite"/>
    </source>
</evidence>
<sequence>MPHRSQVECPATDHRLHKKNSSHHQECELCATHQKVPQTVWPTHYYQTWNIGKKLYTTSFAGN</sequence>
<keyword evidence="2" id="KW-1185">Reference proteome</keyword>
<reference evidence="3" key="1">
    <citation type="submission" date="2016-11" db="UniProtKB">
        <authorList>
            <consortium name="WormBaseParasite"/>
        </authorList>
    </citation>
    <scope>IDENTIFICATION</scope>
</reference>
<evidence type="ECO:0000313" key="2">
    <source>
        <dbReference type="Proteomes" id="UP000095280"/>
    </source>
</evidence>
<organism evidence="2 3">
    <name type="scientific">Macrostomum lignano</name>
    <dbReference type="NCBI Taxonomy" id="282301"/>
    <lineage>
        <taxon>Eukaryota</taxon>
        <taxon>Metazoa</taxon>
        <taxon>Spiralia</taxon>
        <taxon>Lophotrochozoa</taxon>
        <taxon>Platyhelminthes</taxon>
        <taxon>Rhabditophora</taxon>
        <taxon>Macrostomorpha</taxon>
        <taxon>Macrostomida</taxon>
        <taxon>Macrostomidae</taxon>
        <taxon>Macrostomum</taxon>
    </lineage>
</organism>
<accession>A0A1I8J4M3</accession>